<dbReference type="GO" id="GO:0015833">
    <property type="term" value="P:peptide transport"/>
    <property type="evidence" value="ECO:0007669"/>
    <property type="project" value="TreeGrafter"/>
</dbReference>
<dbReference type="GO" id="GO:0043190">
    <property type="term" value="C:ATP-binding cassette (ABC) transporter complex"/>
    <property type="evidence" value="ECO:0007669"/>
    <property type="project" value="InterPro"/>
</dbReference>
<dbReference type="PIRSF" id="PIRSF002741">
    <property type="entry name" value="MppA"/>
    <property type="match status" value="1"/>
</dbReference>
<dbReference type="KEGG" id="ypac:CEW88_10475"/>
<dbReference type="GO" id="GO:1904680">
    <property type="term" value="F:peptide transmembrane transporter activity"/>
    <property type="evidence" value="ECO:0007669"/>
    <property type="project" value="TreeGrafter"/>
</dbReference>
<evidence type="ECO:0000259" key="4">
    <source>
        <dbReference type="Pfam" id="PF00496"/>
    </source>
</evidence>
<dbReference type="RefSeq" id="WP_108966581.1">
    <property type="nucleotide sequence ID" value="NZ_CP022189.1"/>
</dbReference>
<dbReference type="PANTHER" id="PTHR30290">
    <property type="entry name" value="PERIPLASMIC BINDING COMPONENT OF ABC TRANSPORTER"/>
    <property type="match status" value="1"/>
</dbReference>
<dbReference type="PANTHER" id="PTHR30290:SF64">
    <property type="entry name" value="ABC TRANSPORTER PERIPLASMIC BINDING PROTEIN"/>
    <property type="match status" value="1"/>
</dbReference>
<comment type="subcellular location">
    <subcellularLocation>
        <location evidence="1">Periplasm</location>
    </subcellularLocation>
</comment>
<dbReference type="Pfam" id="PF00496">
    <property type="entry name" value="SBP_bac_5"/>
    <property type="match status" value="1"/>
</dbReference>
<protein>
    <submittedName>
        <fullName evidence="5">ABC transporter substrate-binding protein</fullName>
    </submittedName>
</protein>
<dbReference type="CDD" id="cd08497">
    <property type="entry name" value="MbnE-like"/>
    <property type="match status" value="1"/>
</dbReference>
<dbReference type="GO" id="GO:0030288">
    <property type="term" value="C:outer membrane-bounded periplasmic space"/>
    <property type="evidence" value="ECO:0007669"/>
    <property type="project" value="TreeGrafter"/>
</dbReference>
<dbReference type="InterPro" id="IPR030678">
    <property type="entry name" value="Peptide/Ni-bd"/>
</dbReference>
<dbReference type="SUPFAM" id="SSF53850">
    <property type="entry name" value="Periplasmic binding protein-like II"/>
    <property type="match status" value="1"/>
</dbReference>
<comment type="similarity">
    <text evidence="2">Belongs to the bacterial solute-binding protein 5 family.</text>
</comment>
<evidence type="ECO:0000313" key="6">
    <source>
        <dbReference type="Proteomes" id="UP000244915"/>
    </source>
</evidence>
<dbReference type="Gene3D" id="3.10.105.10">
    <property type="entry name" value="Dipeptide-binding Protein, Domain 3"/>
    <property type="match status" value="1"/>
</dbReference>
<evidence type="ECO:0000256" key="3">
    <source>
        <dbReference type="ARBA" id="ARBA00022729"/>
    </source>
</evidence>
<dbReference type="GO" id="GO:0042884">
    <property type="term" value="P:microcin transport"/>
    <property type="evidence" value="ECO:0007669"/>
    <property type="project" value="TreeGrafter"/>
</dbReference>
<reference evidence="5 6" key="1">
    <citation type="submission" date="2017-06" db="EMBL/GenBank/DDBJ databases">
        <title>Yangia sp. YSBP01 complete genome sequence.</title>
        <authorList>
            <person name="Woo J.-H."/>
            <person name="Kim H.-S."/>
        </authorList>
    </citation>
    <scope>NUCLEOTIDE SEQUENCE [LARGE SCALE GENOMIC DNA]</scope>
    <source>
        <strain evidence="5 6">YSBP01</strain>
    </source>
</reference>
<dbReference type="InterPro" id="IPR039424">
    <property type="entry name" value="SBP_5"/>
</dbReference>
<dbReference type="Proteomes" id="UP000244915">
    <property type="component" value="Chromosome 1"/>
</dbReference>
<organism evidence="5 6">
    <name type="scientific">Alloyangia pacifica</name>
    <dbReference type="NCBI Taxonomy" id="311180"/>
    <lineage>
        <taxon>Bacteria</taxon>
        <taxon>Pseudomonadati</taxon>
        <taxon>Pseudomonadota</taxon>
        <taxon>Alphaproteobacteria</taxon>
        <taxon>Rhodobacterales</taxon>
        <taxon>Roseobacteraceae</taxon>
        <taxon>Alloyangia</taxon>
    </lineage>
</organism>
<gene>
    <name evidence="5" type="ORF">CEW88_10475</name>
</gene>
<dbReference type="InterPro" id="IPR000914">
    <property type="entry name" value="SBP_5_dom"/>
</dbReference>
<evidence type="ECO:0000256" key="1">
    <source>
        <dbReference type="ARBA" id="ARBA00004418"/>
    </source>
</evidence>
<evidence type="ECO:0000256" key="2">
    <source>
        <dbReference type="ARBA" id="ARBA00005695"/>
    </source>
</evidence>
<proteinExistence type="inferred from homology"/>
<evidence type="ECO:0000313" key="5">
    <source>
        <dbReference type="EMBL" id="AWI84066.1"/>
    </source>
</evidence>
<accession>A0A2U8HGB7</accession>
<dbReference type="AlphaFoldDB" id="A0A2U8HGB7"/>
<dbReference type="OrthoDB" id="9803988at2"/>
<feature type="domain" description="Solute-binding protein family 5" evidence="4">
    <location>
        <begin position="143"/>
        <end position="563"/>
    </location>
</feature>
<sequence>MIRTTRPAAAATRSLDPIAFRPLLGALTALGIALAAQAGWAQDSSPAASPAVTEPATDTAEATDQKIITAHGYSYFGELDYPADYDHFDFANPDAPKGGEIVLGASGTFDSMNPYSRKGRAGALTTLQYDSLIESTEDSVGQYYGVLAESLEYPEDKSWVIFHIRPEATFWDGTPVTAEDVVYSHKLFVTQGLPSYAAAVGEMVTGAEALDERTVKFTFNTELTKRSRIETVGATPVFKKAWFEEDPEKRRLDEPRMEVAVGSGPYKLDSYEVNRRIVYKLRDDYWGRDIPFNKGRHNYGTIRVEYFSDQTASFEAFKAGEYTFRVESDPKLWATSYDFPRIQQGTVKKEEITDGSPPNPTGFVFNLAKPQLKDKRVREAIALAFNFEWSNESLRYGLYSPRSSFVEGTPIEAKGLPEGAELDFLKSLGDVVTEGIYTTDVWTMHESNPEDLISRGTRRQAGGLLQEAGWSVGDDGLARNDAGETLKLHMIIPSNIEASIESMHETYVQNLRAIGIDASYEKVDPSQFTLRQRERDYDMIYSSRYGAFLSTGGGLSQMYGSREAEFSLFNPAGLASPLVDAIIAASFEATSQAETDVALMALDRALRYEFFIVPDGYIADYWVAYYDMYEHPETIPPYDLGYLSLWWVNPDKEKALKEAGVLK</sequence>
<keyword evidence="3" id="KW-0732">Signal</keyword>
<dbReference type="EMBL" id="CP022189">
    <property type="protein sequence ID" value="AWI84066.1"/>
    <property type="molecule type" value="Genomic_DNA"/>
</dbReference>
<dbReference type="Gene3D" id="3.40.190.10">
    <property type="entry name" value="Periplasmic binding protein-like II"/>
    <property type="match status" value="1"/>
</dbReference>
<name>A0A2U8HGB7_9RHOB</name>